<sequence>MFTEEDWHQDYWKAPVTGSNFSRPPQDSYSKWPHQEKKKKCKNSQVSKDKPHPSFLNKENKLICSKKEGGLKKAYLLIVVENTRLKNASRDLKTSLDHQEDSLASRQKPECE</sequence>
<keyword evidence="3" id="KW-1185">Reference proteome</keyword>
<evidence type="ECO:0000256" key="1">
    <source>
        <dbReference type="SAM" id="MobiDB-lite"/>
    </source>
</evidence>
<organism evidence="2 3">
    <name type="scientific">Austropuccinia psidii MF-1</name>
    <dbReference type="NCBI Taxonomy" id="1389203"/>
    <lineage>
        <taxon>Eukaryota</taxon>
        <taxon>Fungi</taxon>
        <taxon>Dikarya</taxon>
        <taxon>Basidiomycota</taxon>
        <taxon>Pucciniomycotina</taxon>
        <taxon>Pucciniomycetes</taxon>
        <taxon>Pucciniales</taxon>
        <taxon>Sphaerophragmiaceae</taxon>
        <taxon>Austropuccinia</taxon>
    </lineage>
</organism>
<name>A0A9Q3P324_9BASI</name>
<feature type="region of interest" description="Disordered" evidence="1">
    <location>
        <begin position="88"/>
        <end position="112"/>
    </location>
</feature>
<dbReference type="AlphaFoldDB" id="A0A9Q3P324"/>
<gene>
    <name evidence="2" type="ORF">O181_087387</name>
</gene>
<dbReference type="OrthoDB" id="5582182at2759"/>
<feature type="compositionally biased region" description="Basic and acidic residues" evidence="1">
    <location>
        <begin position="1"/>
        <end position="11"/>
    </location>
</feature>
<feature type="compositionally biased region" description="Basic and acidic residues" evidence="1">
    <location>
        <begin position="47"/>
        <end position="57"/>
    </location>
</feature>
<reference evidence="2" key="1">
    <citation type="submission" date="2021-03" db="EMBL/GenBank/DDBJ databases">
        <title>Draft genome sequence of rust myrtle Austropuccinia psidii MF-1, a brazilian biotype.</title>
        <authorList>
            <person name="Quecine M.C."/>
            <person name="Pachon D.M.R."/>
            <person name="Bonatelli M.L."/>
            <person name="Correr F.H."/>
            <person name="Franceschini L.M."/>
            <person name="Leite T.F."/>
            <person name="Margarido G.R.A."/>
            <person name="Almeida C.A."/>
            <person name="Ferrarezi J.A."/>
            <person name="Labate C.A."/>
        </authorList>
    </citation>
    <scope>NUCLEOTIDE SEQUENCE</scope>
    <source>
        <strain evidence="2">MF-1</strain>
    </source>
</reference>
<evidence type="ECO:0000313" key="2">
    <source>
        <dbReference type="EMBL" id="MBW0547672.1"/>
    </source>
</evidence>
<protein>
    <submittedName>
        <fullName evidence="2">Uncharacterized protein</fullName>
    </submittedName>
</protein>
<evidence type="ECO:0000313" key="3">
    <source>
        <dbReference type="Proteomes" id="UP000765509"/>
    </source>
</evidence>
<dbReference type="Proteomes" id="UP000765509">
    <property type="component" value="Unassembled WGS sequence"/>
</dbReference>
<proteinExistence type="predicted"/>
<comment type="caution">
    <text evidence="2">The sequence shown here is derived from an EMBL/GenBank/DDBJ whole genome shotgun (WGS) entry which is preliminary data.</text>
</comment>
<accession>A0A9Q3P324</accession>
<dbReference type="EMBL" id="AVOT02052758">
    <property type="protein sequence ID" value="MBW0547672.1"/>
    <property type="molecule type" value="Genomic_DNA"/>
</dbReference>
<feature type="compositionally biased region" description="Polar residues" evidence="1">
    <location>
        <begin position="17"/>
        <end position="29"/>
    </location>
</feature>
<feature type="region of interest" description="Disordered" evidence="1">
    <location>
        <begin position="1"/>
        <end position="57"/>
    </location>
</feature>